<reference evidence="3 4" key="1">
    <citation type="submission" date="2024-03" db="EMBL/GenBank/DDBJ databases">
        <title>Novel species of the genus Variovorax.</title>
        <authorList>
            <person name="Liu Q."/>
            <person name="Xin Y.-H."/>
        </authorList>
    </citation>
    <scope>NUCLEOTIDE SEQUENCE [LARGE SCALE GENOMIC DNA]</scope>
    <source>
        <strain evidence="3 4">KACC 18501</strain>
    </source>
</reference>
<organism evidence="3 4">
    <name type="scientific">Variovorax humicola</name>
    <dbReference type="NCBI Taxonomy" id="1769758"/>
    <lineage>
        <taxon>Bacteria</taxon>
        <taxon>Pseudomonadati</taxon>
        <taxon>Pseudomonadota</taxon>
        <taxon>Betaproteobacteria</taxon>
        <taxon>Burkholderiales</taxon>
        <taxon>Comamonadaceae</taxon>
        <taxon>Variovorax</taxon>
    </lineage>
</organism>
<dbReference type="Pfam" id="PF13239">
    <property type="entry name" value="2TM"/>
    <property type="match status" value="1"/>
</dbReference>
<protein>
    <submittedName>
        <fullName evidence="3">2TM domain-containing protein</fullName>
    </submittedName>
</protein>
<dbReference type="EMBL" id="JBBKZV010000012">
    <property type="protein sequence ID" value="MEJ8824220.1"/>
    <property type="molecule type" value="Genomic_DNA"/>
</dbReference>
<proteinExistence type="predicted"/>
<accession>A0ABU8W2W0</accession>
<feature type="domain" description="2TM" evidence="2">
    <location>
        <begin position="11"/>
        <end position="69"/>
    </location>
</feature>
<name>A0ABU8W2W0_9BURK</name>
<dbReference type="RefSeq" id="WP_340365254.1">
    <property type="nucleotide sequence ID" value="NZ_JBBKZV010000012.1"/>
</dbReference>
<keyword evidence="1" id="KW-1133">Transmembrane helix</keyword>
<evidence type="ECO:0000256" key="1">
    <source>
        <dbReference type="SAM" id="Phobius"/>
    </source>
</evidence>
<feature type="transmembrane region" description="Helical" evidence="1">
    <location>
        <begin position="48"/>
        <end position="70"/>
    </location>
</feature>
<dbReference type="InterPro" id="IPR025698">
    <property type="entry name" value="2TM_dom"/>
</dbReference>
<sequence length="94" mass="10342">MQANDSRLDKLARRRARSKLGFFTHATVYAVVNAGLVALSLAGGRHWAVYPMLGWGVGLLAHGLAVWLFAPGNNIMEGMVQRERARLAAKVEPW</sequence>
<comment type="caution">
    <text evidence="3">The sequence shown here is derived from an EMBL/GenBank/DDBJ whole genome shotgun (WGS) entry which is preliminary data.</text>
</comment>
<dbReference type="Proteomes" id="UP001363010">
    <property type="component" value="Unassembled WGS sequence"/>
</dbReference>
<keyword evidence="1" id="KW-0812">Transmembrane</keyword>
<gene>
    <name evidence="3" type="ORF">WKW80_19645</name>
</gene>
<feature type="transmembrane region" description="Helical" evidence="1">
    <location>
        <begin position="20"/>
        <end position="42"/>
    </location>
</feature>
<evidence type="ECO:0000313" key="4">
    <source>
        <dbReference type="Proteomes" id="UP001363010"/>
    </source>
</evidence>
<evidence type="ECO:0000313" key="3">
    <source>
        <dbReference type="EMBL" id="MEJ8824220.1"/>
    </source>
</evidence>
<keyword evidence="4" id="KW-1185">Reference proteome</keyword>
<evidence type="ECO:0000259" key="2">
    <source>
        <dbReference type="Pfam" id="PF13239"/>
    </source>
</evidence>
<keyword evidence="1" id="KW-0472">Membrane</keyword>